<protein>
    <submittedName>
        <fullName evidence="3">AAA domain-containing protein</fullName>
    </submittedName>
</protein>
<organism evidence="3 4">
    <name type="scientific">Phocoenobacter skyensis</name>
    <dbReference type="NCBI Taxonomy" id="97481"/>
    <lineage>
        <taxon>Bacteria</taxon>
        <taxon>Pseudomonadati</taxon>
        <taxon>Pseudomonadota</taxon>
        <taxon>Gammaproteobacteria</taxon>
        <taxon>Pasteurellales</taxon>
        <taxon>Pasteurellaceae</taxon>
        <taxon>Phocoenobacter</taxon>
    </lineage>
</organism>
<dbReference type="InterPro" id="IPR041677">
    <property type="entry name" value="DNA2/NAM7_AAA_11"/>
</dbReference>
<dbReference type="GO" id="GO:0004386">
    <property type="term" value="F:helicase activity"/>
    <property type="evidence" value="ECO:0007669"/>
    <property type="project" value="InterPro"/>
</dbReference>
<feature type="domain" description="DNA2/NAM7 helicase helicase" evidence="1">
    <location>
        <begin position="486"/>
        <end position="565"/>
    </location>
</feature>
<evidence type="ECO:0000313" key="4">
    <source>
        <dbReference type="Proteomes" id="UP001236239"/>
    </source>
</evidence>
<dbReference type="Proteomes" id="UP001236239">
    <property type="component" value="Unassembled WGS sequence"/>
</dbReference>
<name>A0AAJ6N8S5_9PAST</name>
<dbReference type="RefSeq" id="WP_306375065.1">
    <property type="nucleotide sequence ID" value="NZ_JASAYN010000003.1"/>
</dbReference>
<gene>
    <name evidence="3" type="ORF">QJU93_02885</name>
</gene>
<dbReference type="AlphaFoldDB" id="A0AAJ6N8S5"/>
<dbReference type="Pfam" id="PF13086">
    <property type="entry name" value="AAA_11"/>
    <property type="match status" value="2"/>
</dbReference>
<feature type="domain" description="DNA2/NAM7 helicase helicase" evidence="1">
    <location>
        <begin position="379"/>
        <end position="484"/>
    </location>
</feature>
<dbReference type="SUPFAM" id="SSF52540">
    <property type="entry name" value="P-loop containing nucleoside triphosphate hydrolases"/>
    <property type="match status" value="2"/>
</dbReference>
<evidence type="ECO:0000313" key="3">
    <source>
        <dbReference type="EMBL" id="MDP8172301.1"/>
    </source>
</evidence>
<comment type="caution">
    <text evidence="3">The sequence shown here is derived from an EMBL/GenBank/DDBJ whole genome shotgun (WGS) entry which is preliminary data.</text>
</comment>
<dbReference type="PANTHER" id="PTHR10887:SF495">
    <property type="entry name" value="HELICASE SENATAXIN ISOFORM X1-RELATED"/>
    <property type="match status" value="1"/>
</dbReference>
<dbReference type="InterPro" id="IPR041679">
    <property type="entry name" value="DNA2/NAM7-like_C"/>
</dbReference>
<dbReference type="InterPro" id="IPR027417">
    <property type="entry name" value="P-loop_NTPase"/>
</dbReference>
<dbReference type="InterPro" id="IPR047187">
    <property type="entry name" value="SF1_C_Upf1"/>
</dbReference>
<evidence type="ECO:0000259" key="2">
    <source>
        <dbReference type="Pfam" id="PF13087"/>
    </source>
</evidence>
<dbReference type="CDD" id="cd18808">
    <property type="entry name" value="SF1_C_Upf1"/>
    <property type="match status" value="1"/>
</dbReference>
<dbReference type="Gene3D" id="3.40.50.300">
    <property type="entry name" value="P-loop containing nucleotide triphosphate hydrolases"/>
    <property type="match status" value="3"/>
</dbReference>
<feature type="domain" description="DNA2/NAM7 helicase-like C-terminal" evidence="2">
    <location>
        <begin position="825"/>
        <end position="1012"/>
    </location>
</feature>
<proteinExistence type="predicted"/>
<reference evidence="3" key="1">
    <citation type="journal article" date="2023" name="Front. Microbiol.">
        <title>Phylogeography and host specificity of Pasteurellaceae pathogenic to sea-farmed fish in the north-east Atlantic.</title>
        <authorList>
            <person name="Gulla S."/>
            <person name="Colquhoun D.J."/>
            <person name="Olsen A.B."/>
            <person name="Spilsberg B."/>
            <person name="Lagesen K."/>
            <person name="Aakesson C.P."/>
            <person name="Strom S."/>
            <person name="Manji F."/>
            <person name="Birkbeck T.H."/>
            <person name="Nilsen H.K."/>
        </authorList>
    </citation>
    <scope>NUCLEOTIDE SEQUENCE</scope>
    <source>
        <strain evidence="3">TW16_20</strain>
    </source>
</reference>
<dbReference type="EMBL" id="JASAYQ010000003">
    <property type="protein sequence ID" value="MDP8172301.1"/>
    <property type="molecule type" value="Genomic_DNA"/>
</dbReference>
<accession>A0AAJ6N8S5</accession>
<evidence type="ECO:0000259" key="1">
    <source>
        <dbReference type="Pfam" id="PF13086"/>
    </source>
</evidence>
<dbReference type="InterPro" id="IPR045055">
    <property type="entry name" value="DNA2/NAM7-like"/>
</dbReference>
<dbReference type="PANTHER" id="PTHR10887">
    <property type="entry name" value="DNA2/NAM7 HELICASE FAMILY"/>
    <property type="match status" value="1"/>
</dbReference>
<sequence>MQHYYLNLPKNGKLPLETNLKVSDGIRYTAQRAFEPFEHYLNKAITNLEIKSEIKAHWKPLKEQNLAVLELIGNIYEIQEKKGWYQIISEREIEDDDFEEPIIYVIDGKRNRLKIDSNSWDTKEIYLENCTIKHFDKITWCDQDLELKPLWEESTNDNGIILSSDNNATLIYFENNYNAPKNAKKVKNISAFIDWEQLEKQCEFERKDGLNILLNDEQDFNKKIISGHISLKICKPQKQNEENFYIQLEEIEENQSDELIGRSPLDAFFDDDIEVTDDQKNTYQVRKGRSDEFQIILQGKDRKPCLPKGDILQVKANTYQLRKQLEATRALKNMPVGEHNNLISLFEDVEKVRWKNSNWNSQDLQWQVLTDGQRKGSTEQRDFVKKALKTPDFAILEGPPGSGKTTVILELICQLAQQGKRVLLCGSTHVAIDNVLERLDEKRNGSTLAEKFNILPIRIGDVKRISDSVEKFQLDNLVSEHSINEHLLLDSSNLVCGTTIGILQHPKFKQRNENRNWETAPIVPEFDYLIIDESSKTTFQEFLVPALYAKKWVLVGDVMQLSPFTDREEIVSNLKEIQFDNSRNNSRNNKKQKIEVLDPALQQAIFCLHLLSKNIGKNNRFILPLTEKELNYFEQEVKAREETLQSKRIAFVKNRSDYQPLELVGYDLVVIDQSLLEHIELPPTHTLLRKDEWQQNEHAFKHKAYPKHNQFDFQNRGKRLTNSFDIVDILNTEFKERSWADEIAWRIDREHQLRLVSGKKNANYNKQIEDLLPYSQYREETLEQINTIASMAFPSILESLVNGIKGRKTKVKSTISEGFRNKQLDYRRTILKYQQRMHPCISEFPRQQFYQKDGALQDGKVIREWTYEIYNERSIWCDVKGVTNGNKNIAEVRKIIEELECFINFAKNNPHPEGDKAWQVGVLTFYRGQEKLLREALQKLTSKPNAFSSFNIKGTYPIEIKLHTVDKFQGQEADIVFLSMVQTNRDGFLDNPNRLNVGITRAKYQLVIVGNYEYFSQKSRSDDLKELALHHKNRRIN</sequence>
<dbReference type="Pfam" id="PF13087">
    <property type="entry name" value="AAA_12"/>
    <property type="match status" value="1"/>
</dbReference>